<accession>A8AJC9</accession>
<evidence type="ECO:0000313" key="2">
    <source>
        <dbReference type="Proteomes" id="UP000008148"/>
    </source>
</evidence>
<proteinExistence type="predicted"/>
<dbReference type="HOGENOM" id="CLU_3133865_0_0_6"/>
<sequence length="49" mass="5373">MPDCSAMIALICGQYATTISISFKRLFYSWQSLASFSAATPVIPKISQK</sequence>
<protein>
    <submittedName>
        <fullName evidence="1">Uncharacterized protein</fullName>
    </submittedName>
</protein>
<name>A8AJC9_CITK8</name>
<dbReference type="AlphaFoldDB" id="A8AJC9"/>
<dbReference type="EMBL" id="CP000822">
    <property type="protein sequence ID" value="ABV13592.1"/>
    <property type="molecule type" value="Genomic_DNA"/>
</dbReference>
<evidence type="ECO:0000313" key="1">
    <source>
        <dbReference type="EMBL" id="ABV13592.1"/>
    </source>
</evidence>
<keyword evidence="2" id="KW-1185">Reference proteome</keyword>
<dbReference type="KEGG" id="cko:CKO_02475"/>
<dbReference type="STRING" id="290338.CKO_02475"/>
<reference evidence="1 2" key="1">
    <citation type="submission" date="2007-08" db="EMBL/GenBank/DDBJ databases">
        <authorList>
            <consortium name="The Citrobacter koseri Genome Sequencing Project"/>
            <person name="McClelland M."/>
            <person name="Sanderson E.K."/>
            <person name="Porwollik S."/>
            <person name="Spieth J."/>
            <person name="Clifton W.S."/>
            <person name="Latreille P."/>
            <person name="Courtney L."/>
            <person name="Wang C."/>
            <person name="Pepin K."/>
            <person name="Bhonagiri V."/>
            <person name="Nash W."/>
            <person name="Johnson M."/>
            <person name="Thiruvilangam P."/>
            <person name="Wilson R."/>
        </authorList>
    </citation>
    <scope>NUCLEOTIDE SEQUENCE [LARGE SCALE GENOMIC DNA]</scope>
    <source>
        <strain evidence="2">ATCC BAA-895 / CDC 4225-83 / SGSC4696</strain>
    </source>
</reference>
<dbReference type="Proteomes" id="UP000008148">
    <property type="component" value="Chromosome"/>
</dbReference>
<gene>
    <name evidence="1" type="ordered locus">CKO_02475</name>
</gene>
<organism evidence="1 2">
    <name type="scientific">Citrobacter koseri (strain ATCC BAA-895 / CDC 4225-83 / SGSC4696)</name>
    <dbReference type="NCBI Taxonomy" id="290338"/>
    <lineage>
        <taxon>Bacteria</taxon>
        <taxon>Pseudomonadati</taxon>
        <taxon>Pseudomonadota</taxon>
        <taxon>Gammaproteobacteria</taxon>
        <taxon>Enterobacterales</taxon>
        <taxon>Enterobacteriaceae</taxon>
        <taxon>Citrobacter</taxon>
    </lineage>
</organism>